<protein>
    <submittedName>
        <fullName evidence="11">Uncharacterized protein</fullName>
    </submittedName>
</protein>
<proteinExistence type="predicted"/>
<keyword evidence="14" id="KW-1185">Reference proteome</keyword>
<evidence type="ECO:0000313" key="20">
    <source>
        <dbReference type="Proteomes" id="UP000476176"/>
    </source>
</evidence>
<keyword evidence="1" id="KW-0812">Transmembrane</keyword>
<evidence type="ECO:0000313" key="16">
    <source>
        <dbReference type="Proteomes" id="UP000440367"/>
    </source>
</evidence>
<evidence type="ECO:0000313" key="21">
    <source>
        <dbReference type="Proteomes" id="UP000486351"/>
    </source>
</evidence>
<dbReference type="Proteomes" id="UP000440732">
    <property type="component" value="Unassembled WGS sequence"/>
</dbReference>
<dbReference type="Proteomes" id="UP000441208">
    <property type="component" value="Unassembled WGS sequence"/>
</dbReference>
<comment type="caution">
    <text evidence="11">The sequence shown here is derived from an EMBL/GenBank/DDBJ whole genome shotgun (WGS) entry which is preliminary data.</text>
</comment>
<dbReference type="EMBL" id="QXFW01001315">
    <property type="protein sequence ID" value="KAE8992780.1"/>
    <property type="molecule type" value="Genomic_DNA"/>
</dbReference>
<dbReference type="EMBL" id="QXGD01000696">
    <property type="protein sequence ID" value="KAE9228147.1"/>
    <property type="molecule type" value="Genomic_DNA"/>
</dbReference>
<feature type="chain" id="PRO_5036381131" evidence="2">
    <location>
        <begin position="18"/>
        <end position="53"/>
    </location>
</feature>
<dbReference type="EMBL" id="QXGA01001045">
    <property type="protein sequence ID" value="KAE9130820.1"/>
    <property type="molecule type" value="Genomic_DNA"/>
</dbReference>
<keyword evidence="1" id="KW-1133">Transmembrane helix</keyword>
<dbReference type="EMBL" id="QXGF01000244">
    <property type="protein sequence ID" value="KAE8943584.1"/>
    <property type="molecule type" value="Genomic_DNA"/>
</dbReference>
<dbReference type="EMBL" id="QXFZ01000639">
    <property type="protein sequence ID" value="KAE9109374.1"/>
    <property type="molecule type" value="Genomic_DNA"/>
</dbReference>
<feature type="signal peptide" evidence="2">
    <location>
        <begin position="1"/>
        <end position="17"/>
    </location>
</feature>
<dbReference type="EMBL" id="QXFY01000364">
    <property type="protein sequence ID" value="KAE9346582.1"/>
    <property type="molecule type" value="Genomic_DNA"/>
</dbReference>
<evidence type="ECO:0000313" key="19">
    <source>
        <dbReference type="Proteomes" id="UP000460718"/>
    </source>
</evidence>
<evidence type="ECO:0000256" key="2">
    <source>
        <dbReference type="SAM" id="SignalP"/>
    </source>
</evidence>
<evidence type="ECO:0000313" key="14">
    <source>
        <dbReference type="Proteomes" id="UP000433483"/>
    </source>
</evidence>
<evidence type="ECO:0000313" key="8">
    <source>
        <dbReference type="EMBL" id="KAE9208568.1"/>
    </source>
</evidence>
<evidence type="ECO:0000313" key="22">
    <source>
        <dbReference type="Proteomes" id="UP000488956"/>
    </source>
</evidence>
<name>A0A6A4BHV3_9STRA</name>
<evidence type="ECO:0000313" key="4">
    <source>
        <dbReference type="EMBL" id="KAE8992780.1"/>
    </source>
</evidence>
<reference evidence="13 14" key="1">
    <citation type="submission" date="2018-08" db="EMBL/GenBank/DDBJ databases">
        <title>Genomic investigation of the strawberry pathogen Phytophthora fragariae indicates pathogenicity is determined by transcriptional variation in three key races.</title>
        <authorList>
            <person name="Adams T.M."/>
            <person name="Armitage A.D."/>
            <person name="Sobczyk M.K."/>
            <person name="Bates H.J."/>
            <person name="Dunwell J.M."/>
            <person name="Nellist C.F."/>
            <person name="Harrison R.J."/>
        </authorList>
    </citation>
    <scope>NUCLEOTIDE SEQUENCE [LARGE SCALE GENOMIC DNA]</scope>
    <source>
        <strain evidence="11 15">A4</strain>
        <strain evidence="9 16">BC-1</strain>
        <strain evidence="10 20">BC-23</strain>
        <strain evidence="8 14">NOV-27</strain>
        <strain evidence="7 17">NOV-5</strain>
        <strain evidence="5 18">NOV-71</strain>
        <strain evidence="12 21">NOV-77</strain>
        <strain evidence="3 13">NOV-9</strain>
        <strain evidence="6 22">ONT-3</strain>
        <strain evidence="4 19">SCRP245</strain>
    </source>
</reference>
<dbReference type="EMBL" id="QXGE01004122">
    <property type="protein sequence ID" value="KAE9271877.1"/>
    <property type="molecule type" value="Genomic_DNA"/>
</dbReference>
<accession>A0A6A4BHV3</accession>
<dbReference type="OrthoDB" id="10268756at2759"/>
<dbReference type="Proteomes" id="UP000488956">
    <property type="component" value="Unassembled WGS sequence"/>
</dbReference>
<dbReference type="EMBL" id="QXGB01000634">
    <property type="protein sequence ID" value="KAE9208568.1"/>
    <property type="molecule type" value="Genomic_DNA"/>
</dbReference>
<dbReference type="Proteomes" id="UP000433483">
    <property type="component" value="Unassembled WGS sequence"/>
</dbReference>
<dbReference type="Proteomes" id="UP000460718">
    <property type="component" value="Unassembled WGS sequence"/>
</dbReference>
<dbReference type="Proteomes" id="UP000429523">
    <property type="component" value="Unassembled WGS sequence"/>
</dbReference>
<gene>
    <name evidence="11" type="ORF">PF001_g28182</name>
    <name evidence="9" type="ORF">PF002_g13620</name>
    <name evidence="10" type="ORF">PF004_g6164</name>
    <name evidence="8" type="ORF">PF005_g12160</name>
    <name evidence="7" type="ORF">PF006_g15670</name>
    <name evidence="5" type="ORF">PF007_g12264</name>
    <name evidence="12" type="ORF">PF008_g8219</name>
    <name evidence="3" type="ORF">PF009_g6695</name>
    <name evidence="6" type="ORF">PF010_g9663</name>
    <name evidence="4" type="ORF">PF011_g17411</name>
</gene>
<keyword evidence="2" id="KW-0732">Signal</keyword>
<dbReference type="Proteomes" id="UP000476176">
    <property type="component" value="Unassembled WGS sequence"/>
</dbReference>
<evidence type="ECO:0000313" key="12">
    <source>
        <dbReference type="EMBL" id="KAE9346582.1"/>
    </source>
</evidence>
<evidence type="ECO:0000313" key="6">
    <source>
        <dbReference type="EMBL" id="KAE9114553.1"/>
    </source>
</evidence>
<evidence type="ECO:0000313" key="17">
    <source>
        <dbReference type="Proteomes" id="UP000440732"/>
    </source>
</evidence>
<evidence type="ECO:0000313" key="15">
    <source>
        <dbReference type="Proteomes" id="UP000437068"/>
    </source>
</evidence>
<evidence type="ECO:0000313" key="3">
    <source>
        <dbReference type="EMBL" id="KAE8943584.1"/>
    </source>
</evidence>
<evidence type="ECO:0000313" key="18">
    <source>
        <dbReference type="Proteomes" id="UP000441208"/>
    </source>
</evidence>
<evidence type="ECO:0000256" key="1">
    <source>
        <dbReference type="SAM" id="Phobius"/>
    </source>
</evidence>
<dbReference type="EMBL" id="QXFX01000468">
    <property type="protein sequence ID" value="KAE9114553.1"/>
    <property type="molecule type" value="Genomic_DNA"/>
</dbReference>
<dbReference type="EMBL" id="QXGC01000244">
    <property type="protein sequence ID" value="KAE9243404.1"/>
    <property type="molecule type" value="Genomic_DNA"/>
</dbReference>
<evidence type="ECO:0000313" key="11">
    <source>
        <dbReference type="EMBL" id="KAE9271877.1"/>
    </source>
</evidence>
<dbReference type="Proteomes" id="UP000440367">
    <property type="component" value="Unassembled WGS sequence"/>
</dbReference>
<organism evidence="11 15">
    <name type="scientific">Phytophthora fragariae</name>
    <dbReference type="NCBI Taxonomy" id="53985"/>
    <lineage>
        <taxon>Eukaryota</taxon>
        <taxon>Sar</taxon>
        <taxon>Stramenopiles</taxon>
        <taxon>Oomycota</taxon>
        <taxon>Peronosporomycetes</taxon>
        <taxon>Peronosporales</taxon>
        <taxon>Peronosporaceae</taxon>
        <taxon>Phytophthora</taxon>
    </lineage>
</organism>
<evidence type="ECO:0000313" key="5">
    <source>
        <dbReference type="EMBL" id="KAE9109374.1"/>
    </source>
</evidence>
<feature type="transmembrane region" description="Helical" evidence="1">
    <location>
        <begin position="27"/>
        <end position="52"/>
    </location>
</feature>
<evidence type="ECO:0000313" key="7">
    <source>
        <dbReference type="EMBL" id="KAE9130820.1"/>
    </source>
</evidence>
<keyword evidence="1" id="KW-0472">Membrane</keyword>
<dbReference type="Proteomes" id="UP000437068">
    <property type="component" value="Unassembled WGS sequence"/>
</dbReference>
<sequence length="53" mass="5914">MSPLPVVVLWCQTAAQARPVCITCNTRYPFMYACIVPICFTSYGVFTALYGVF</sequence>
<dbReference type="AlphaFoldDB" id="A0A6A4BHV3"/>
<dbReference type="Proteomes" id="UP000486351">
    <property type="component" value="Unassembled WGS sequence"/>
</dbReference>
<evidence type="ECO:0000313" key="13">
    <source>
        <dbReference type="Proteomes" id="UP000429523"/>
    </source>
</evidence>
<evidence type="ECO:0000313" key="9">
    <source>
        <dbReference type="EMBL" id="KAE9228147.1"/>
    </source>
</evidence>
<evidence type="ECO:0000313" key="10">
    <source>
        <dbReference type="EMBL" id="KAE9243404.1"/>
    </source>
</evidence>